<dbReference type="GO" id="GO:0016779">
    <property type="term" value="F:nucleotidyltransferase activity"/>
    <property type="evidence" value="ECO:0007669"/>
    <property type="project" value="UniProtKB-ARBA"/>
</dbReference>
<organism evidence="3 4">
    <name type="scientific">Cognaticolwellia beringensis</name>
    <dbReference type="NCBI Taxonomy" id="1967665"/>
    <lineage>
        <taxon>Bacteria</taxon>
        <taxon>Pseudomonadati</taxon>
        <taxon>Pseudomonadota</taxon>
        <taxon>Gammaproteobacteria</taxon>
        <taxon>Alteromonadales</taxon>
        <taxon>Colwelliaceae</taxon>
        <taxon>Cognaticolwellia</taxon>
    </lineage>
</organism>
<keyword evidence="4" id="KW-1185">Reference proteome</keyword>
<keyword evidence="3" id="KW-0808">Transferase</keyword>
<evidence type="ECO:0000313" key="3">
    <source>
        <dbReference type="EMBL" id="ASP46502.1"/>
    </source>
</evidence>
<name>A0A222G434_9GAMM</name>
<reference evidence="3 4" key="1">
    <citation type="submission" date="2017-08" db="EMBL/GenBank/DDBJ databases">
        <title>Complete genome of Colwellia sp. NB097-1, a psychrophile bacterium ioslated from Bering Sea.</title>
        <authorList>
            <person name="Chen X."/>
        </authorList>
    </citation>
    <scope>NUCLEOTIDE SEQUENCE [LARGE SCALE GENOMIC DNA]</scope>
    <source>
        <strain evidence="3 4">NB097-1</strain>
    </source>
</reference>
<dbReference type="SUPFAM" id="SSF53448">
    <property type="entry name" value="Nucleotide-diphospho-sugar transferases"/>
    <property type="match status" value="1"/>
</dbReference>
<gene>
    <name evidence="3" type="ORF">B5D82_01155</name>
</gene>
<dbReference type="EMBL" id="CP020465">
    <property type="protein sequence ID" value="ASP46502.1"/>
    <property type="molecule type" value="Genomic_DNA"/>
</dbReference>
<evidence type="ECO:0000313" key="4">
    <source>
        <dbReference type="Proteomes" id="UP000202259"/>
    </source>
</evidence>
<proteinExistence type="predicted"/>
<dbReference type="Pfam" id="PF12804">
    <property type="entry name" value="NTP_transf_3"/>
    <property type="match status" value="1"/>
</dbReference>
<evidence type="ECO:0000256" key="1">
    <source>
        <dbReference type="ARBA" id="ARBA00022842"/>
    </source>
</evidence>
<dbReference type="InterPro" id="IPR029044">
    <property type="entry name" value="Nucleotide-diphossugar_trans"/>
</dbReference>
<feature type="domain" description="MobA-like NTP transferase" evidence="2">
    <location>
        <begin position="18"/>
        <end position="185"/>
    </location>
</feature>
<accession>A0A222G434</accession>
<dbReference type="CDD" id="cd04182">
    <property type="entry name" value="GT_2_like_f"/>
    <property type="match status" value="1"/>
</dbReference>
<dbReference type="KEGG" id="cber:B5D82_01155"/>
<keyword evidence="1" id="KW-0460">Magnesium</keyword>
<protein>
    <submittedName>
        <fullName evidence="3">Nucleotidyltransferase family protein</fullName>
    </submittedName>
</protein>
<dbReference type="AlphaFoldDB" id="A0A222G434"/>
<dbReference type="Proteomes" id="UP000202259">
    <property type="component" value="Chromosome"/>
</dbReference>
<evidence type="ECO:0000259" key="2">
    <source>
        <dbReference type="Pfam" id="PF12804"/>
    </source>
</evidence>
<dbReference type="PANTHER" id="PTHR43777">
    <property type="entry name" value="MOLYBDENUM COFACTOR CYTIDYLYLTRANSFERASE"/>
    <property type="match status" value="1"/>
</dbReference>
<dbReference type="PANTHER" id="PTHR43777:SF1">
    <property type="entry name" value="MOLYBDENUM COFACTOR CYTIDYLYLTRANSFERASE"/>
    <property type="match status" value="1"/>
</dbReference>
<dbReference type="InterPro" id="IPR025877">
    <property type="entry name" value="MobA-like_NTP_Trfase"/>
</dbReference>
<dbReference type="Gene3D" id="3.90.550.10">
    <property type="entry name" value="Spore Coat Polysaccharide Biosynthesis Protein SpsA, Chain A"/>
    <property type="match status" value="1"/>
</dbReference>
<sequence>MLEGGPMTSHLNNNVAIIVLAAGQSSRLGQMKQLINIKDKSLVEWQLEEALKVSSKVYCVLGFKANEVKARIDHLPINTIINHKFSDGMASSIAAGVAALAPDIKAVMIVLVDQWQLTSADLIRHQIFWQESPHAIVVSQDINLAGSSGKEKVGPPVIFSQNYFTELKQLTGKQGAKPLLEKHQDNVLKVPLAHAFFDIDTPEQLNNMYKNSVLKHNVTSMKKG</sequence>